<feature type="transmembrane region" description="Helical" evidence="15">
    <location>
        <begin position="486"/>
        <end position="508"/>
    </location>
</feature>
<evidence type="ECO:0000256" key="13">
    <source>
        <dbReference type="RuleBase" id="RU000405"/>
    </source>
</evidence>
<evidence type="ECO:0000256" key="11">
    <source>
        <dbReference type="ARBA" id="ARBA00023239"/>
    </source>
</evidence>
<keyword evidence="12 14" id="KW-0141">cGMP biosynthesis</keyword>
<keyword evidence="9" id="KW-0675">Receptor</keyword>
<evidence type="ECO:0000256" key="10">
    <source>
        <dbReference type="ARBA" id="ARBA00023180"/>
    </source>
</evidence>
<evidence type="ECO:0000256" key="5">
    <source>
        <dbReference type="ARBA" id="ARBA00022741"/>
    </source>
</evidence>
<keyword evidence="19" id="KW-1185">Reference proteome</keyword>
<feature type="domain" description="Guanylate cyclase" evidence="17">
    <location>
        <begin position="903"/>
        <end position="1033"/>
    </location>
</feature>
<keyword evidence="3 15" id="KW-0812">Transmembrane</keyword>
<dbReference type="EC" id="4.6.1.2" evidence="2 14"/>
<dbReference type="GO" id="GO:0007168">
    <property type="term" value="P:receptor guanylyl cyclase signaling pathway"/>
    <property type="evidence" value="ECO:0007669"/>
    <property type="project" value="TreeGrafter"/>
</dbReference>
<dbReference type="EMBL" id="UYSU01032440">
    <property type="protein sequence ID" value="VDL89521.1"/>
    <property type="molecule type" value="Genomic_DNA"/>
</dbReference>
<dbReference type="PROSITE" id="PS50011">
    <property type="entry name" value="PROTEIN_KINASE_DOM"/>
    <property type="match status" value="1"/>
</dbReference>
<evidence type="ECO:0000256" key="3">
    <source>
        <dbReference type="ARBA" id="ARBA00022692"/>
    </source>
</evidence>
<dbReference type="CDD" id="cd07302">
    <property type="entry name" value="CHD"/>
    <property type="match status" value="1"/>
</dbReference>
<dbReference type="Proteomes" id="UP000275846">
    <property type="component" value="Unassembled WGS sequence"/>
</dbReference>
<reference evidence="18 19" key="1">
    <citation type="submission" date="2018-11" db="EMBL/GenBank/DDBJ databases">
        <authorList>
            <consortium name="Pathogen Informatics"/>
        </authorList>
    </citation>
    <scope>NUCLEOTIDE SEQUENCE [LARGE SCALE GENOMIC DNA]</scope>
    <source>
        <strain evidence="18 19">NST_G2</strain>
    </source>
</reference>
<evidence type="ECO:0000256" key="14">
    <source>
        <dbReference type="RuleBase" id="RU003431"/>
    </source>
</evidence>
<keyword evidence="6 15" id="KW-1133">Transmembrane helix</keyword>
<dbReference type="GO" id="GO:0004016">
    <property type="term" value="F:adenylate cyclase activity"/>
    <property type="evidence" value="ECO:0007669"/>
    <property type="project" value="TreeGrafter"/>
</dbReference>
<keyword evidence="7" id="KW-0342">GTP-binding</keyword>
<dbReference type="InterPro" id="IPR050401">
    <property type="entry name" value="Cyclic_nucleotide_synthase"/>
</dbReference>
<evidence type="ECO:0000259" key="16">
    <source>
        <dbReference type="PROSITE" id="PS50011"/>
    </source>
</evidence>
<evidence type="ECO:0000256" key="8">
    <source>
        <dbReference type="ARBA" id="ARBA00023136"/>
    </source>
</evidence>
<gene>
    <name evidence="18" type="ORF">SSLN_LOCUS3136</name>
</gene>
<dbReference type="OrthoDB" id="1890790at2759"/>
<dbReference type="STRING" id="70667.A0A3P7DQZ1"/>
<keyword evidence="5" id="KW-0547">Nucleotide-binding</keyword>
<dbReference type="InterPro" id="IPR000719">
    <property type="entry name" value="Prot_kinase_dom"/>
</dbReference>
<keyword evidence="4" id="KW-0732">Signal</keyword>
<keyword evidence="11 13" id="KW-0456">Lyase</keyword>
<dbReference type="InterPro" id="IPR028082">
    <property type="entry name" value="Peripla_BP_I"/>
</dbReference>
<evidence type="ECO:0000256" key="9">
    <source>
        <dbReference type="ARBA" id="ARBA00023170"/>
    </source>
</evidence>
<evidence type="ECO:0000256" key="1">
    <source>
        <dbReference type="ARBA" id="ARBA00004479"/>
    </source>
</evidence>
<dbReference type="GO" id="GO:0005525">
    <property type="term" value="F:GTP binding"/>
    <property type="evidence" value="ECO:0007669"/>
    <property type="project" value="UniProtKB-KW"/>
</dbReference>
<dbReference type="PROSITE" id="PS50125">
    <property type="entry name" value="GUANYLATE_CYCLASE_2"/>
    <property type="match status" value="1"/>
</dbReference>
<dbReference type="InterPro" id="IPR029787">
    <property type="entry name" value="Nucleotide_cyclase"/>
</dbReference>
<dbReference type="GO" id="GO:0035556">
    <property type="term" value="P:intracellular signal transduction"/>
    <property type="evidence" value="ECO:0007669"/>
    <property type="project" value="InterPro"/>
</dbReference>
<dbReference type="SUPFAM" id="SSF56112">
    <property type="entry name" value="Protein kinase-like (PK-like)"/>
    <property type="match status" value="1"/>
</dbReference>
<keyword evidence="10" id="KW-0325">Glycoprotein</keyword>
<protein>
    <recommendedName>
        <fullName evidence="2 14">Guanylate cyclase</fullName>
        <ecNumber evidence="2 14">4.6.1.2</ecNumber>
    </recommendedName>
</protein>
<comment type="subcellular location">
    <subcellularLocation>
        <location evidence="1">Membrane</location>
        <topology evidence="1">Single-pass type I membrane protein</topology>
    </subcellularLocation>
</comment>
<dbReference type="InterPro" id="IPR001245">
    <property type="entry name" value="Ser-Thr/Tyr_kinase_cat_dom"/>
</dbReference>
<dbReference type="GO" id="GO:0004672">
    <property type="term" value="F:protein kinase activity"/>
    <property type="evidence" value="ECO:0007669"/>
    <property type="project" value="InterPro"/>
</dbReference>
<evidence type="ECO:0000256" key="12">
    <source>
        <dbReference type="ARBA" id="ARBA00023293"/>
    </source>
</evidence>
<dbReference type="GO" id="GO:0005524">
    <property type="term" value="F:ATP binding"/>
    <property type="evidence" value="ECO:0007669"/>
    <property type="project" value="InterPro"/>
</dbReference>
<dbReference type="Gene3D" id="3.30.70.1230">
    <property type="entry name" value="Nucleotide cyclase"/>
    <property type="match status" value="1"/>
</dbReference>
<evidence type="ECO:0000256" key="7">
    <source>
        <dbReference type="ARBA" id="ARBA00023134"/>
    </source>
</evidence>
<sequence length="1096" mass="122683">MEIFRMRDEAPCLAELEIFDIPGSLERGIAYATSRSKGIVLLEHIQDNAQNVSGCNIREERRGNSLLNALDVALNRATNTDCFSVVIGPPLSSDCNFVSDWLSQEQITDHPLRNLYQIEYACRLETLTRNYAIVNRTGTPMQFQSNLAAMSMTVQTSTLISAISLFLRFHGWKNIAIVFEVTDESMQNSGVAETIQLFFSKTESGTAPLNVFIMEKLQWQIDPRMLLKNFTLKTDALLLLARPTLAAFFLRSVKDLPVFKRGEIAIIQIDPPNFITYDSLRFWRIVLDKQMQMGAAGNSLFIMTALPYGPGYDAQSDIFQSVRSSKVVAGVVHKQLNVTCLFLFLQQKTLVLAASAGAMAITLTQMNFEANNNTLPHDRDFFQPLFEKPLTVPVLPNVTFSFARTGDFYNDWYDFYFFALNPELGTSNRSIATMQFAEIFDLTSVILSPLDTVRVVKEKVWPNNSTGPKTDFCLHAKCNEVVSSKMVILIIAEFLCICALAGTVALFFRRHQQSMQLRRGINKLVLYPDDVEFAKSAPMQKKKHSTTKEPLFSPKVTFSSDVDLGSDKEESINDASSVIETISYGKASYMGTEIHIKPVGLPTTNLKTALIELLRVLRSIRNNNVNQFVGCYLDSNSFNLAYEHCSRGSLRDIIAHTTRHLDWEFKNSLLKDLVRGMNYLHKSPIKVHGRLKSSNCLIDARWVLKITDYGVVNVQAMYGYFQALAPEEMLWTAPELLRDLTEVHMGTPKGDVYSFAIIMQEIICRCAPFPGCELSAAEIVAKIRSAPPIFRPDISDVDAPPVYKEVMEMAWAENPDNRPTFQELQDKMKKICEGQKGNIMDHMMYMMELYSADLEAQIQARTDELEEEKRKTEALIAKMLPLSVAQALVAGESVDPEAFDEVTIYFSDIVGFSAISAKSTPLQIVKLLNGLYSVFDANIERFDVYKVETIGDAYMVASGLPIRNGRNHAGEIAKMALEMLSISGLFVIPYLPTIPILMRIGIHSGPCVAGIVGLTNPRYCLFGDTVNSASRMESAGEALRIHVSPATKIILDELGGYKFEYRGKVSLKGRGEVETYWLVGREGFDGPLPTPLKTDA</sequence>
<evidence type="ECO:0000313" key="18">
    <source>
        <dbReference type="EMBL" id="VDL89521.1"/>
    </source>
</evidence>
<dbReference type="PROSITE" id="PS00452">
    <property type="entry name" value="GUANYLATE_CYCLASE_1"/>
    <property type="match status" value="1"/>
</dbReference>
<dbReference type="PANTHER" id="PTHR11920:SF462">
    <property type="entry name" value="GUANYLATE CYCLASE"/>
    <property type="match status" value="1"/>
</dbReference>
<organism evidence="18 19">
    <name type="scientific">Schistocephalus solidus</name>
    <name type="common">Tapeworm</name>
    <dbReference type="NCBI Taxonomy" id="70667"/>
    <lineage>
        <taxon>Eukaryota</taxon>
        <taxon>Metazoa</taxon>
        <taxon>Spiralia</taxon>
        <taxon>Lophotrochozoa</taxon>
        <taxon>Platyhelminthes</taxon>
        <taxon>Cestoda</taxon>
        <taxon>Eucestoda</taxon>
        <taxon>Diphyllobothriidea</taxon>
        <taxon>Diphyllobothriidae</taxon>
        <taxon>Schistocephalus</taxon>
    </lineage>
</organism>
<comment type="similarity">
    <text evidence="13">Belongs to the adenylyl cyclase class-4/guanylyl cyclase family.</text>
</comment>
<dbReference type="InterPro" id="IPR011009">
    <property type="entry name" value="Kinase-like_dom_sf"/>
</dbReference>
<evidence type="ECO:0000256" key="4">
    <source>
        <dbReference type="ARBA" id="ARBA00022729"/>
    </source>
</evidence>
<feature type="domain" description="Protein kinase" evidence="16">
    <location>
        <begin position="558"/>
        <end position="831"/>
    </location>
</feature>
<dbReference type="Gene3D" id="1.10.510.10">
    <property type="entry name" value="Transferase(Phosphotransferase) domain 1"/>
    <property type="match status" value="1"/>
</dbReference>
<dbReference type="SUPFAM" id="SSF53822">
    <property type="entry name" value="Periplasmic binding protein-like I"/>
    <property type="match status" value="1"/>
</dbReference>
<comment type="catalytic activity">
    <reaction evidence="14">
        <text>GTP = 3',5'-cyclic GMP + diphosphate</text>
        <dbReference type="Rhea" id="RHEA:13665"/>
        <dbReference type="ChEBI" id="CHEBI:33019"/>
        <dbReference type="ChEBI" id="CHEBI:37565"/>
        <dbReference type="ChEBI" id="CHEBI:57746"/>
        <dbReference type="EC" id="4.6.1.2"/>
    </reaction>
</comment>
<dbReference type="GO" id="GO:0001653">
    <property type="term" value="F:peptide receptor activity"/>
    <property type="evidence" value="ECO:0007669"/>
    <property type="project" value="TreeGrafter"/>
</dbReference>
<dbReference type="SMART" id="SM00044">
    <property type="entry name" value="CYCc"/>
    <property type="match status" value="1"/>
</dbReference>
<dbReference type="SUPFAM" id="SSF55073">
    <property type="entry name" value="Nucleotide cyclase"/>
    <property type="match status" value="1"/>
</dbReference>
<evidence type="ECO:0000313" key="19">
    <source>
        <dbReference type="Proteomes" id="UP000275846"/>
    </source>
</evidence>
<dbReference type="AlphaFoldDB" id="A0A3P7DQZ1"/>
<evidence type="ECO:0000256" key="2">
    <source>
        <dbReference type="ARBA" id="ARBA00012202"/>
    </source>
</evidence>
<dbReference type="FunFam" id="3.30.70.1230:FF:000004">
    <property type="entry name" value="Guanylate cyclase"/>
    <property type="match status" value="1"/>
</dbReference>
<dbReference type="InterPro" id="IPR001054">
    <property type="entry name" value="A/G_cyclase"/>
</dbReference>
<dbReference type="GO" id="GO:0004383">
    <property type="term" value="F:guanylate cyclase activity"/>
    <property type="evidence" value="ECO:0007669"/>
    <property type="project" value="UniProtKB-EC"/>
</dbReference>
<keyword evidence="8 15" id="KW-0472">Membrane</keyword>
<name>A0A3P7DQZ1_SCHSO</name>
<accession>A0A3P7DQZ1</accession>
<dbReference type="Pfam" id="PF07714">
    <property type="entry name" value="PK_Tyr_Ser-Thr"/>
    <property type="match status" value="1"/>
</dbReference>
<evidence type="ECO:0000256" key="6">
    <source>
        <dbReference type="ARBA" id="ARBA00022989"/>
    </source>
</evidence>
<proteinExistence type="inferred from homology"/>
<dbReference type="InterPro" id="IPR018297">
    <property type="entry name" value="A/G_cyclase_CS"/>
</dbReference>
<dbReference type="PANTHER" id="PTHR11920">
    <property type="entry name" value="GUANYLYL CYCLASE"/>
    <property type="match status" value="1"/>
</dbReference>
<evidence type="ECO:0000259" key="17">
    <source>
        <dbReference type="PROSITE" id="PS50125"/>
    </source>
</evidence>
<dbReference type="GO" id="GO:0005886">
    <property type="term" value="C:plasma membrane"/>
    <property type="evidence" value="ECO:0007669"/>
    <property type="project" value="TreeGrafter"/>
</dbReference>
<evidence type="ECO:0000256" key="15">
    <source>
        <dbReference type="SAM" id="Phobius"/>
    </source>
</evidence>
<dbReference type="Pfam" id="PF00211">
    <property type="entry name" value="Guanylate_cyc"/>
    <property type="match status" value="1"/>
</dbReference>